<evidence type="ECO:0000256" key="19">
    <source>
        <dbReference type="ARBA" id="ARBA00049035"/>
    </source>
</evidence>
<comment type="pathway">
    <text evidence="2">Cofactor biosynthesis; tetrahydrofolate biosynthesis; 7,8-dihydrofolate from 2-amino-4-hydroxy-6-hydroxymethyl-7,8-dihydropteridine diphosphate and 4-aminobenzoate: step 2/2.</text>
</comment>
<comment type="similarity">
    <text evidence="4">Belongs to the folylpolyglutamate synthase family.</text>
</comment>
<evidence type="ECO:0000256" key="3">
    <source>
        <dbReference type="ARBA" id="ARBA00005150"/>
    </source>
</evidence>
<evidence type="ECO:0000259" key="21">
    <source>
        <dbReference type="Pfam" id="PF02875"/>
    </source>
</evidence>
<evidence type="ECO:0000256" key="15">
    <source>
        <dbReference type="ARBA" id="ARBA00030592"/>
    </source>
</evidence>
<name>A0ABX5VCP1_9BACT</name>
<dbReference type="Gene3D" id="3.40.1190.10">
    <property type="entry name" value="Mur-like, catalytic domain"/>
    <property type="match status" value="1"/>
</dbReference>
<reference evidence="22 23" key="1">
    <citation type="submission" date="2019-05" db="EMBL/GenBank/DDBJ databases">
        <title>A comparative analysis of the Nautiliaceae.</title>
        <authorList>
            <person name="Grosche A."/>
            <person name="Smedile F."/>
            <person name="Vetriani C."/>
        </authorList>
    </citation>
    <scope>NUCLEOTIDE SEQUENCE [LARGE SCALE GENOMIC DNA]</scope>
    <source>
        <strain evidence="22 23">TB-2</strain>
    </source>
</reference>
<dbReference type="EC" id="6.3.2.17" evidence="6"/>
<comment type="catalytic activity">
    <reaction evidence="17">
        <text>(6S)-5,6,7,8-tetrahydrofolyl-(gamma-L-Glu)(n) + L-glutamate + ATP = (6S)-5,6,7,8-tetrahydrofolyl-(gamma-L-Glu)(n+1) + ADP + phosphate + H(+)</text>
        <dbReference type="Rhea" id="RHEA:10580"/>
        <dbReference type="Rhea" id="RHEA-COMP:14738"/>
        <dbReference type="Rhea" id="RHEA-COMP:14740"/>
        <dbReference type="ChEBI" id="CHEBI:15378"/>
        <dbReference type="ChEBI" id="CHEBI:29985"/>
        <dbReference type="ChEBI" id="CHEBI:30616"/>
        <dbReference type="ChEBI" id="CHEBI:43474"/>
        <dbReference type="ChEBI" id="CHEBI:141005"/>
        <dbReference type="ChEBI" id="CHEBI:456216"/>
        <dbReference type="EC" id="6.3.2.17"/>
    </reaction>
</comment>
<dbReference type="Proteomes" id="UP000306825">
    <property type="component" value="Chromosome"/>
</dbReference>
<sequence>MPKAYNLIKNKINIPPVIHIVGTNGKGSTGRFLAYTLLKRGYNVGHYTSPHILKFNERIWINGENISDEKLEEVHKKLQTLLPTDIINTLSYFEYTTFLAALSFEGLDFVIMEAGLGGEFDATNVFPKKISLITTIDYDHQNFLGNTIEEIATTKLNSIQKEAIIGKQIHKEIKNVEWRMKNLGKKIYNYLEFFDNDEIKKLKKEFKFANFLFDNYLLAMSFLKKEKISFSIEDIKDLKLKGRFEEIEKDLWIDVGHNPLAARSIVNSLDKKVNLVYNTYKDKDYKEILKILKPKIKTLYLIDIKNERIEDKEKIKKVALNLGIEVKDYEGIKKPMLVFGSFSVVEEFLRRKFG</sequence>
<accession>A0ABX5VCP1</accession>
<gene>
    <name evidence="22" type="ORF">FE773_02315</name>
</gene>
<dbReference type="Gene3D" id="3.90.190.20">
    <property type="entry name" value="Mur ligase, C-terminal domain"/>
    <property type="match status" value="1"/>
</dbReference>
<evidence type="ECO:0000256" key="5">
    <source>
        <dbReference type="ARBA" id="ARBA00013023"/>
    </source>
</evidence>
<evidence type="ECO:0000256" key="11">
    <source>
        <dbReference type="ARBA" id="ARBA00022840"/>
    </source>
</evidence>
<comment type="catalytic activity">
    <reaction evidence="18">
        <text>10-formyltetrahydrofolyl-(gamma-L-Glu)(n) + L-glutamate + ATP = 10-formyltetrahydrofolyl-(gamma-L-Glu)(n+1) + ADP + phosphate + H(+)</text>
        <dbReference type="Rhea" id="RHEA:51904"/>
        <dbReference type="Rhea" id="RHEA-COMP:13088"/>
        <dbReference type="Rhea" id="RHEA-COMP:14300"/>
        <dbReference type="ChEBI" id="CHEBI:15378"/>
        <dbReference type="ChEBI" id="CHEBI:29985"/>
        <dbReference type="ChEBI" id="CHEBI:30616"/>
        <dbReference type="ChEBI" id="CHEBI:43474"/>
        <dbReference type="ChEBI" id="CHEBI:134413"/>
        <dbReference type="ChEBI" id="CHEBI:456216"/>
        <dbReference type="EC" id="6.3.2.17"/>
    </reaction>
</comment>
<dbReference type="PANTHER" id="PTHR11136">
    <property type="entry name" value="FOLYLPOLYGLUTAMATE SYNTHASE-RELATED"/>
    <property type="match status" value="1"/>
</dbReference>
<comment type="catalytic activity">
    <reaction evidence="19">
        <text>(6R)-5,10-methylenetetrahydrofolyl-(gamma-L-Glu)(n) + L-glutamate + ATP = (6R)-5,10-methylenetetrahydrofolyl-(gamma-L-Glu)(n+1) + ADP + phosphate + H(+)</text>
        <dbReference type="Rhea" id="RHEA:51912"/>
        <dbReference type="Rhea" id="RHEA-COMP:13257"/>
        <dbReference type="Rhea" id="RHEA-COMP:13258"/>
        <dbReference type="ChEBI" id="CHEBI:15378"/>
        <dbReference type="ChEBI" id="CHEBI:29985"/>
        <dbReference type="ChEBI" id="CHEBI:30616"/>
        <dbReference type="ChEBI" id="CHEBI:43474"/>
        <dbReference type="ChEBI" id="CHEBI:136572"/>
        <dbReference type="ChEBI" id="CHEBI:456216"/>
        <dbReference type="EC" id="6.3.2.17"/>
    </reaction>
</comment>
<feature type="domain" description="Mur ligase C-terminal" evidence="21">
    <location>
        <begin position="242"/>
        <end position="321"/>
    </location>
</feature>
<evidence type="ECO:0000256" key="12">
    <source>
        <dbReference type="ARBA" id="ARBA00022842"/>
    </source>
</evidence>
<dbReference type="SUPFAM" id="SSF53623">
    <property type="entry name" value="MurD-like peptide ligases, catalytic domain"/>
    <property type="match status" value="1"/>
</dbReference>
<evidence type="ECO:0000256" key="6">
    <source>
        <dbReference type="ARBA" id="ARBA00013025"/>
    </source>
</evidence>
<comment type="function">
    <text evidence="1">Functions in two distinct reactions of the de novo folate biosynthetic pathway. Catalyzes the addition of a glutamate residue to dihydropteroate (7,8-dihydropteroate or H2Pte) to form dihydrofolate (7,8-dihydrofolate monoglutamate or H2Pte-Glu). Also catalyzes successive additions of L-glutamate to tetrahydrofolate or 10-formyltetrahydrofolate or 5,10-methylenetetrahydrofolate, leading to folylpolyglutamate derivatives.</text>
</comment>
<comment type="pathway">
    <text evidence="3">Cofactor biosynthesis; tetrahydrofolylpolyglutamate biosynthesis.</text>
</comment>
<dbReference type="EMBL" id="CP040463">
    <property type="protein sequence ID" value="QCT95347.1"/>
    <property type="molecule type" value="Genomic_DNA"/>
</dbReference>
<evidence type="ECO:0000313" key="23">
    <source>
        <dbReference type="Proteomes" id="UP000306825"/>
    </source>
</evidence>
<dbReference type="EC" id="6.3.2.12" evidence="5"/>
<evidence type="ECO:0000256" key="8">
    <source>
        <dbReference type="ARBA" id="ARBA00022598"/>
    </source>
</evidence>
<dbReference type="InterPro" id="IPR001645">
    <property type="entry name" value="Folylpolyglutamate_synth"/>
</dbReference>
<keyword evidence="8" id="KW-0436">Ligase</keyword>
<dbReference type="InterPro" id="IPR004101">
    <property type="entry name" value="Mur_ligase_C"/>
</dbReference>
<evidence type="ECO:0000256" key="4">
    <source>
        <dbReference type="ARBA" id="ARBA00008276"/>
    </source>
</evidence>
<evidence type="ECO:0000256" key="20">
    <source>
        <dbReference type="ARBA" id="ARBA00049161"/>
    </source>
</evidence>
<keyword evidence="10" id="KW-0547">Nucleotide-binding</keyword>
<keyword evidence="12" id="KW-0460">Magnesium</keyword>
<evidence type="ECO:0000313" key="22">
    <source>
        <dbReference type="EMBL" id="QCT95347.1"/>
    </source>
</evidence>
<dbReference type="InterPro" id="IPR036615">
    <property type="entry name" value="Mur_ligase_C_dom_sf"/>
</dbReference>
<evidence type="ECO:0000256" key="14">
    <source>
        <dbReference type="ARBA" id="ARBA00030048"/>
    </source>
</evidence>
<dbReference type="PANTHER" id="PTHR11136:SF0">
    <property type="entry name" value="DIHYDROFOLATE SYNTHETASE-RELATED"/>
    <property type="match status" value="1"/>
</dbReference>
<protein>
    <recommendedName>
        <fullName evidence="7">Dihydrofolate synthase/folylpolyglutamate synthase</fullName>
        <ecNumber evidence="5">6.3.2.12</ecNumber>
        <ecNumber evidence="6">6.3.2.17</ecNumber>
    </recommendedName>
    <alternativeName>
        <fullName evidence="16">Folylpoly-gamma-glutamate synthetase-dihydrofolate synthetase</fullName>
    </alternativeName>
    <alternativeName>
        <fullName evidence="14">Folylpolyglutamate synthetase</fullName>
    </alternativeName>
    <alternativeName>
        <fullName evidence="15">Tetrahydrofolylpolyglutamate synthase</fullName>
    </alternativeName>
</protein>
<evidence type="ECO:0000256" key="13">
    <source>
        <dbReference type="ARBA" id="ARBA00022909"/>
    </source>
</evidence>
<keyword evidence="11" id="KW-0067">ATP-binding</keyword>
<evidence type="ECO:0000256" key="1">
    <source>
        <dbReference type="ARBA" id="ARBA00002714"/>
    </source>
</evidence>
<evidence type="ECO:0000256" key="10">
    <source>
        <dbReference type="ARBA" id="ARBA00022741"/>
    </source>
</evidence>
<evidence type="ECO:0000256" key="16">
    <source>
        <dbReference type="ARBA" id="ARBA00032510"/>
    </source>
</evidence>
<evidence type="ECO:0000256" key="9">
    <source>
        <dbReference type="ARBA" id="ARBA00022723"/>
    </source>
</evidence>
<dbReference type="NCBIfam" id="TIGR01499">
    <property type="entry name" value="folC"/>
    <property type="match status" value="1"/>
</dbReference>
<evidence type="ECO:0000256" key="7">
    <source>
        <dbReference type="ARBA" id="ARBA00019357"/>
    </source>
</evidence>
<dbReference type="Pfam" id="PF02875">
    <property type="entry name" value="Mur_ligase_C"/>
    <property type="match status" value="1"/>
</dbReference>
<dbReference type="InterPro" id="IPR036565">
    <property type="entry name" value="Mur-like_cat_sf"/>
</dbReference>
<keyword evidence="9" id="KW-0479">Metal-binding</keyword>
<dbReference type="SUPFAM" id="SSF53244">
    <property type="entry name" value="MurD-like peptide ligases, peptide-binding domain"/>
    <property type="match status" value="1"/>
</dbReference>
<keyword evidence="23" id="KW-1185">Reference proteome</keyword>
<organism evidence="22 23">
    <name type="scientific">Caminibacter mediatlanticus TB-2</name>
    <dbReference type="NCBI Taxonomy" id="391592"/>
    <lineage>
        <taxon>Bacteria</taxon>
        <taxon>Pseudomonadati</taxon>
        <taxon>Campylobacterota</taxon>
        <taxon>Epsilonproteobacteria</taxon>
        <taxon>Nautiliales</taxon>
        <taxon>Nautiliaceae</taxon>
        <taxon>Caminibacter</taxon>
    </lineage>
</organism>
<evidence type="ECO:0000256" key="18">
    <source>
        <dbReference type="ARBA" id="ARBA00047808"/>
    </source>
</evidence>
<comment type="catalytic activity">
    <reaction evidence="20">
        <text>7,8-dihydropteroate + L-glutamate + ATP = 7,8-dihydrofolate + ADP + phosphate + H(+)</text>
        <dbReference type="Rhea" id="RHEA:23584"/>
        <dbReference type="ChEBI" id="CHEBI:15378"/>
        <dbReference type="ChEBI" id="CHEBI:17839"/>
        <dbReference type="ChEBI" id="CHEBI:29985"/>
        <dbReference type="ChEBI" id="CHEBI:30616"/>
        <dbReference type="ChEBI" id="CHEBI:43474"/>
        <dbReference type="ChEBI" id="CHEBI:57451"/>
        <dbReference type="ChEBI" id="CHEBI:456216"/>
        <dbReference type="EC" id="6.3.2.12"/>
    </reaction>
</comment>
<evidence type="ECO:0000256" key="2">
    <source>
        <dbReference type="ARBA" id="ARBA00004799"/>
    </source>
</evidence>
<proteinExistence type="inferred from homology"/>
<evidence type="ECO:0000256" key="17">
    <source>
        <dbReference type="ARBA" id="ARBA00047493"/>
    </source>
</evidence>
<keyword evidence="13" id="KW-0289">Folate biosynthesis</keyword>